<feature type="compositionally biased region" description="Polar residues" evidence="1">
    <location>
        <begin position="26"/>
        <end position="37"/>
    </location>
</feature>
<accession>A0A8H3YKQ3</accession>
<evidence type="ECO:0000256" key="1">
    <source>
        <dbReference type="SAM" id="MobiDB-lite"/>
    </source>
</evidence>
<organism evidence="2 3">
    <name type="scientific">Venturia inaequalis</name>
    <name type="common">Apple scab fungus</name>
    <dbReference type="NCBI Taxonomy" id="5025"/>
    <lineage>
        <taxon>Eukaryota</taxon>
        <taxon>Fungi</taxon>
        <taxon>Dikarya</taxon>
        <taxon>Ascomycota</taxon>
        <taxon>Pezizomycotina</taxon>
        <taxon>Dothideomycetes</taxon>
        <taxon>Pleosporomycetidae</taxon>
        <taxon>Venturiales</taxon>
        <taxon>Venturiaceae</taxon>
        <taxon>Venturia</taxon>
    </lineage>
</organism>
<name>A0A8H3YKQ3_VENIN</name>
<dbReference type="Proteomes" id="UP000433883">
    <property type="component" value="Unassembled WGS sequence"/>
</dbReference>
<sequence length="215" mass="23222">MAGPKMLTLWALGLPSSPSRRKSENSHAVTDASTSDMSGPMAPPSIETALAETESRPRTYRTGPRGGAIGPRRGAMTKSAWRCCVCGHKNKTGGNKRTGRSSVCCNLDKTRCAARLSVDETEARPVAKKSLNHERCDNCFPAGQGVYAAGHDKLWPLGLDPQAKEELESGKAKDLAEDANVEFDFMVAERKPKGAERDPLTWQRIGAWPREAGTA</sequence>
<gene>
    <name evidence="2" type="ORF">BLS_009480</name>
</gene>
<proteinExistence type="predicted"/>
<protein>
    <submittedName>
        <fullName evidence="2">Uncharacterized protein</fullName>
    </submittedName>
</protein>
<dbReference type="EMBL" id="WNWQ01000870">
    <property type="protein sequence ID" value="KAE9963263.1"/>
    <property type="molecule type" value="Genomic_DNA"/>
</dbReference>
<dbReference type="AlphaFoldDB" id="A0A8H3YKQ3"/>
<feature type="region of interest" description="Disordered" evidence="1">
    <location>
        <begin position="13"/>
        <end position="73"/>
    </location>
</feature>
<reference evidence="2 3" key="1">
    <citation type="submission" date="2019-11" db="EMBL/GenBank/DDBJ databases">
        <title>Venturia inaequalis Genome Resource.</title>
        <authorList>
            <person name="Lichtner F.J."/>
        </authorList>
    </citation>
    <scope>NUCLEOTIDE SEQUENCE [LARGE SCALE GENOMIC DNA]</scope>
    <source>
        <strain evidence="2">Bline_iso_100314</strain>
    </source>
</reference>
<comment type="caution">
    <text evidence="2">The sequence shown here is derived from an EMBL/GenBank/DDBJ whole genome shotgun (WGS) entry which is preliminary data.</text>
</comment>
<evidence type="ECO:0000313" key="2">
    <source>
        <dbReference type="EMBL" id="KAE9963263.1"/>
    </source>
</evidence>
<evidence type="ECO:0000313" key="3">
    <source>
        <dbReference type="Proteomes" id="UP000433883"/>
    </source>
</evidence>